<name>A0ACC0VKG2_9STRA</name>
<comment type="caution">
    <text evidence="1">The sequence shown here is derived from an EMBL/GenBank/DDBJ whole genome shotgun (WGS) entry which is preliminary data.</text>
</comment>
<proteinExistence type="predicted"/>
<reference evidence="1 2" key="1">
    <citation type="journal article" date="2022" name="bioRxiv">
        <title>The genome of the oomycete Peronosclerospora sorghi, a cosmopolitan pathogen of maize and sorghum, is inflated with dispersed pseudogenes.</title>
        <authorList>
            <person name="Fletcher K."/>
            <person name="Martin F."/>
            <person name="Isakeit T."/>
            <person name="Cavanaugh K."/>
            <person name="Magill C."/>
            <person name="Michelmore R."/>
        </authorList>
    </citation>
    <scope>NUCLEOTIDE SEQUENCE [LARGE SCALE GENOMIC DNA]</scope>
    <source>
        <strain evidence="1">P6</strain>
    </source>
</reference>
<evidence type="ECO:0000313" key="2">
    <source>
        <dbReference type="Proteomes" id="UP001163321"/>
    </source>
</evidence>
<accession>A0ACC0VKG2</accession>
<organism evidence="1 2">
    <name type="scientific">Peronosclerospora sorghi</name>
    <dbReference type="NCBI Taxonomy" id="230839"/>
    <lineage>
        <taxon>Eukaryota</taxon>
        <taxon>Sar</taxon>
        <taxon>Stramenopiles</taxon>
        <taxon>Oomycota</taxon>
        <taxon>Peronosporomycetes</taxon>
        <taxon>Peronosporales</taxon>
        <taxon>Peronosporaceae</taxon>
        <taxon>Peronosclerospora</taxon>
    </lineage>
</organism>
<dbReference type="Proteomes" id="UP001163321">
    <property type="component" value="Chromosome 8"/>
</dbReference>
<evidence type="ECO:0000313" key="1">
    <source>
        <dbReference type="EMBL" id="KAI9906343.1"/>
    </source>
</evidence>
<dbReference type="EMBL" id="CM047587">
    <property type="protein sequence ID" value="KAI9906343.1"/>
    <property type="molecule type" value="Genomic_DNA"/>
</dbReference>
<gene>
    <name evidence="1" type="ORF">PsorP6_003499</name>
</gene>
<protein>
    <submittedName>
        <fullName evidence="1">Uncharacterized protein</fullName>
    </submittedName>
</protein>
<sequence length="626" mass="67183">MESRQLSGSGHDIEAEMEHVLQFLDTSVITPPTGSDLVTQQIASQPERVASQQQLTPDQLSKVMEHEGGGCNDLGEVIDLLGSLDPNDATHGPLSRPSQDDVYAHNVGAVTSSEEPSRTAAGTSQLYRATSATTNPNGLDCISPMGILHGPSMSPATLNWLQTLVPSTSTESLTGLVSPATLFSAGSGSAASGIGGILGGTGNPPADATKSGGLPRCLCMWHIRSPSCEIIDWKAYNESCSDKVQKVPAKWHVIPQHGPHADTTVSSSSSTSTSAKLPPSGMMPSELTAQQQIHYAARKMAEERSKRKALVSPDYIQYGKHFSKGASATSWDPASGNKMENGSTRYGTKVLEPTGRRPFKKSVHQTTDAPLDLRSKQQLQKDATIIMSNAPLSDGNDDPVRCKCTGKCRNARCACVKAGMVCGVQCKCVSCANPFVPMAREGIDIQLMVKDICLMQYLSKIKDMQELLDSTVSYECCEGGSGVVQVKHTVETGFACPHCSAHYTYSWCNNRLCPDAKKPRRHCAKCRRCGDHRNQHCDLCQHCYFAGVANSFRCSCQSSRSGGGKTRAVVPNLVRRDSVSTSNQNNGDVQKVSHTVGAVDPVVNDCAREDTNSKSKQEADDSCKIQ</sequence>
<keyword evidence="2" id="KW-1185">Reference proteome</keyword>